<dbReference type="InterPro" id="IPR012879">
    <property type="entry name" value="CCDC47"/>
</dbReference>
<evidence type="ECO:0000256" key="3">
    <source>
        <dbReference type="ARBA" id="ARBA00022989"/>
    </source>
</evidence>
<evidence type="ECO:0000313" key="6">
    <source>
        <dbReference type="Proteomes" id="UP001141552"/>
    </source>
</evidence>
<dbReference type="GO" id="GO:0032469">
    <property type="term" value="P:endoplasmic reticulum calcium ion homeostasis"/>
    <property type="evidence" value="ECO:0007669"/>
    <property type="project" value="InterPro"/>
</dbReference>
<dbReference type="EMBL" id="JAKUCV010000113">
    <property type="protein sequence ID" value="KAJ4851179.1"/>
    <property type="molecule type" value="Genomic_DNA"/>
</dbReference>
<organism evidence="5 6">
    <name type="scientific">Turnera subulata</name>
    <dbReference type="NCBI Taxonomy" id="218843"/>
    <lineage>
        <taxon>Eukaryota</taxon>
        <taxon>Viridiplantae</taxon>
        <taxon>Streptophyta</taxon>
        <taxon>Embryophyta</taxon>
        <taxon>Tracheophyta</taxon>
        <taxon>Spermatophyta</taxon>
        <taxon>Magnoliopsida</taxon>
        <taxon>eudicotyledons</taxon>
        <taxon>Gunneridae</taxon>
        <taxon>Pentapetalae</taxon>
        <taxon>rosids</taxon>
        <taxon>fabids</taxon>
        <taxon>Malpighiales</taxon>
        <taxon>Passifloraceae</taxon>
        <taxon>Turnera</taxon>
    </lineage>
</organism>
<dbReference type="GO" id="GO:0005783">
    <property type="term" value="C:endoplasmic reticulum"/>
    <property type="evidence" value="ECO:0007669"/>
    <property type="project" value="InterPro"/>
</dbReference>
<dbReference type="OrthoDB" id="10039147at2759"/>
<name>A0A9Q0GIX1_9ROSI</name>
<keyword evidence="4" id="KW-0472">Membrane</keyword>
<dbReference type="PANTHER" id="PTHR12883:SF0">
    <property type="entry name" value="PAT COMPLEX SUBUNIT CCDC47"/>
    <property type="match status" value="1"/>
</dbReference>
<dbReference type="Proteomes" id="UP001141552">
    <property type="component" value="Unassembled WGS sequence"/>
</dbReference>
<sequence>MQEREPGSRLAVKFATKDSIFKKNFSLLRVGERGGNALLLLKEGQNVFKFYTSGRRHCQGLLAMVKLKCHQDLMARLYNLVVPCKGEISFEVYMNEEAMDHVVFALVGKKMAKGMQKEVGGGFFFRFGQFVSIELVLLFLGDCHAVQGG</sequence>
<evidence type="ECO:0000313" key="5">
    <source>
        <dbReference type="EMBL" id="KAJ4851179.1"/>
    </source>
</evidence>
<protein>
    <submittedName>
        <fullName evidence="5">Uncharacterized protein</fullName>
    </submittedName>
</protein>
<dbReference type="PANTHER" id="PTHR12883">
    <property type="entry name" value="ADIPOCYTE-SPECIFIC PROTEIN 4-RELATED"/>
    <property type="match status" value="1"/>
</dbReference>
<dbReference type="Pfam" id="PF07946">
    <property type="entry name" value="CCDC47"/>
    <property type="match status" value="1"/>
</dbReference>
<dbReference type="GO" id="GO:0005509">
    <property type="term" value="F:calcium ion binding"/>
    <property type="evidence" value="ECO:0007669"/>
    <property type="project" value="InterPro"/>
</dbReference>
<keyword evidence="3" id="KW-1133">Transmembrane helix</keyword>
<proteinExistence type="predicted"/>
<comment type="subcellular location">
    <subcellularLocation>
        <location evidence="1">Membrane</location>
        <topology evidence="1">Single-pass membrane protein</topology>
    </subcellularLocation>
</comment>
<evidence type="ECO:0000256" key="4">
    <source>
        <dbReference type="ARBA" id="ARBA00023136"/>
    </source>
</evidence>
<evidence type="ECO:0000256" key="2">
    <source>
        <dbReference type="ARBA" id="ARBA00022692"/>
    </source>
</evidence>
<dbReference type="AlphaFoldDB" id="A0A9Q0GIX1"/>
<keyword evidence="2" id="KW-0812">Transmembrane</keyword>
<evidence type="ECO:0000256" key="1">
    <source>
        <dbReference type="ARBA" id="ARBA00004167"/>
    </source>
</evidence>
<gene>
    <name evidence="5" type="ORF">Tsubulata_000473</name>
</gene>
<keyword evidence="6" id="KW-1185">Reference proteome</keyword>
<comment type="caution">
    <text evidence="5">The sequence shown here is derived from an EMBL/GenBank/DDBJ whole genome shotgun (WGS) entry which is preliminary data.</text>
</comment>
<reference evidence="5" key="2">
    <citation type="journal article" date="2023" name="Plants (Basel)">
        <title>Annotation of the Turnera subulata (Passifloraceae) Draft Genome Reveals the S-Locus Evolved after the Divergence of Turneroideae from Passifloroideae in a Stepwise Manner.</title>
        <authorList>
            <person name="Henning P.M."/>
            <person name="Roalson E.H."/>
            <person name="Mir W."/>
            <person name="McCubbin A.G."/>
            <person name="Shore J.S."/>
        </authorList>
    </citation>
    <scope>NUCLEOTIDE SEQUENCE</scope>
    <source>
        <strain evidence="5">F60SS</strain>
    </source>
</reference>
<dbReference type="GO" id="GO:0016020">
    <property type="term" value="C:membrane"/>
    <property type="evidence" value="ECO:0007669"/>
    <property type="project" value="UniProtKB-SubCell"/>
</dbReference>
<accession>A0A9Q0GIX1</accession>
<reference evidence="5" key="1">
    <citation type="submission" date="2022-02" db="EMBL/GenBank/DDBJ databases">
        <authorList>
            <person name="Henning P.M."/>
            <person name="McCubbin A.G."/>
            <person name="Shore J.S."/>
        </authorList>
    </citation>
    <scope>NUCLEOTIDE SEQUENCE</scope>
    <source>
        <strain evidence="5">F60SS</strain>
        <tissue evidence="5">Leaves</tissue>
    </source>
</reference>